<dbReference type="Proteomes" id="UP000789595">
    <property type="component" value="Unassembled WGS sequence"/>
</dbReference>
<sequence>MADTSSASSEFECDYSSGEEAYNYNIDVPFYRGVERKILPADVPLVLRCVSTVKDYSSAGSVSRAWRSAARRLSAGGDSVSLVLP</sequence>
<name>A0A8J2SR22_9STRA</name>
<dbReference type="EMBL" id="CAKKNE010000003">
    <property type="protein sequence ID" value="CAH0372392.1"/>
    <property type="molecule type" value="Genomic_DNA"/>
</dbReference>
<keyword evidence="2" id="KW-1185">Reference proteome</keyword>
<protein>
    <submittedName>
        <fullName evidence="1">Uncharacterized protein</fullName>
    </submittedName>
</protein>
<evidence type="ECO:0000313" key="1">
    <source>
        <dbReference type="EMBL" id="CAH0372392.1"/>
    </source>
</evidence>
<proteinExistence type="predicted"/>
<dbReference type="AlphaFoldDB" id="A0A8J2SR22"/>
<evidence type="ECO:0000313" key="2">
    <source>
        <dbReference type="Proteomes" id="UP000789595"/>
    </source>
</evidence>
<organism evidence="1 2">
    <name type="scientific">Pelagomonas calceolata</name>
    <dbReference type="NCBI Taxonomy" id="35677"/>
    <lineage>
        <taxon>Eukaryota</taxon>
        <taxon>Sar</taxon>
        <taxon>Stramenopiles</taxon>
        <taxon>Ochrophyta</taxon>
        <taxon>Pelagophyceae</taxon>
        <taxon>Pelagomonadales</taxon>
        <taxon>Pelagomonadaceae</taxon>
        <taxon>Pelagomonas</taxon>
    </lineage>
</organism>
<gene>
    <name evidence="1" type="ORF">PECAL_3P23850</name>
</gene>
<comment type="caution">
    <text evidence="1">The sequence shown here is derived from an EMBL/GenBank/DDBJ whole genome shotgun (WGS) entry which is preliminary data.</text>
</comment>
<accession>A0A8J2SR22</accession>
<reference evidence="1" key="1">
    <citation type="submission" date="2021-11" db="EMBL/GenBank/DDBJ databases">
        <authorList>
            <consortium name="Genoscope - CEA"/>
            <person name="William W."/>
        </authorList>
    </citation>
    <scope>NUCLEOTIDE SEQUENCE</scope>
</reference>